<proteinExistence type="predicted"/>
<feature type="transmembrane region" description="Helical" evidence="2">
    <location>
        <begin position="135"/>
        <end position="153"/>
    </location>
</feature>
<gene>
    <name evidence="3" type="ORF">EGD98_12760</name>
</gene>
<comment type="caution">
    <text evidence="3">The sequence shown here is derived from an EMBL/GenBank/DDBJ whole genome shotgun (WGS) entry which is preliminary data.</text>
</comment>
<feature type="transmembrane region" description="Helical" evidence="2">
    <location>
        <begin position="109"/>
        <end position="128"/>
    </location>
</feature>
<accession>A0A8J8C8L8</accession>
<dbReference type="EMBL" id="RKLQ01000002">
    <property type="protein sequence ID" value="MBX0304541.1"/>
    <property type="molecule type" value="Genomic_DNA"/>
</dbReference>
<keyword evidence="2" id="KW-0812">Transmembrane</keyword>
<name>A0A8J8C8L8_9EURY</name>
<protein>
    <submittedName>
        <fullName evidence="3">Uncharacterized protein</fullName>
    </submittedName>
</protein>
<evidence type="ECO:0000313" key="4">
    <source>
        <dbReference type="Proteomes" id="UP000783863"/>
    </source>
</evidence>
<keyword evidence="2" id="KW-1133">Transmembrane helix</keyword>
<feature type="region of interest" description="Disordered" evidence="1">
    <location>
        <begin position="191"/>
        <end position="292"/>
    </location>
</feature>
<keyword evidence="2" id="KW-0472">Membrane</keyword>
<evidence type="ECO:0000256" key="2">
    <source>
        <dbReference type="SAM" id="Phobius"/>
    </source>
</evidence>
<feature type="transmembrane region" description="Helical" evidence="2">
    <location>
        <begin position="68"/>
        <end position="89"/>
    </location>
</feature>
<sequence length="292" mass="30425">MSWVEQARSLLHNNESIREEVRIGSGGVVVTNQRLLVFTPGQPGANFRQVDRPNVESVERRTSGDRKFLMPGLKAGIVGLTMVAFGYAFNFDDFAEGIALDSGTGAAGAVGVGGLLGLIQTAIELFALFDELLRIFGGLALAFSAVALGVYVWSREDQLVVSVAGEGKIELPATDDVDDALLDRLRTAIQPGGAAPAATPGGFGEEVTETKTDDPLGDNIDFGDGAATTGQGAGESRNPEPVPSASVEGSESTEPVPVDGDAVENVLEAMDDTESEGATEDGTLDLSDPKDR</sequence>
<dbReference type="Proteomes" id="UP000783863">
    <property type="component" value="Unassembled WGS sequence"/>
</dbReference>
<dbReference type="RefSeq" id="WP_220588755.1">
    <property type="nucleotide sequence ID" value="NZ_RKLQ01000002.1"/>
</dbReference>
<reference evidence="3" key="1">
    <citation type="submission" date="2021-06" db="EMBL/GenBank/DDBJ databases">
        <title>Halomicroarcula sp. F24A a new haloarchaeum isolated from saline soil.</title>
        <authorList>
            <person name="Duran-Viseras A."/>
            <person name="Sanchez-Porro C."/>
            <person name="Ventosa A."/>
        </authorList>
    </citation>
    <scope>NUCLEOTIDE SEQUENCE</scope>
    <source>
        <strain evidence="3">F24A</strain>
    </source>
</reference>
<keyword evidence="4" id="KW-1185">Reference proteome</keyword>
<evidence type="ECO:0000256" key="1">
    <source>
        <dbReference type="SAM" id="MobiDB-lite"/>
    </source>
</evidence>
<organism evidence="3 4">
    <name type="scientific">Haloarcula salinisoli</name>
    <dbReference type="NCBI Taxonomy" id="2487746"/>
    <lineage>
        <taxon>Archaea</taxon>
        <taxon>Methanobacteriati</taxon>
        <taxon>Methanobacteriota</taxon>
        <taxon>Stenosarchaea group</taxon>
        <taxon>Halobacteria</taxon>
        <taxon>Halobacteriales</taxon>
        <taxon>Haloarculaceae</taxon>
        <taxon>Haloarcula</taxon>
    </lineage>
</organism>
<dbReference type="AlphaFoldDB" id="A0A8J8C8L8"/>
<evidence type="ECO:0000313" key="3">
    <source>
        <dbReference type="EMBL" id="MBX0304541.1"/>
    </source>
</evidence>
<feature type="compositionally biased region" description="Low complexity" evidence="1">
    <location>
        <begin position="191"/>
        <end position="200"/>
    </location>
</feature>
<feature type="compositionally biased region" description="Acidic residues" evidence="1">
    <location>
        <begin position="269"/>
        <end position="283"/>
    </location>
</feature>